<accession>A0A4R7UY18</accession>
<keyword evidence="2" id="KW-1185">Reference proteome</keyword>
<proteinExistence type="predicted"/>
<gene>
    <name evidence="1" type="ORF">CLV71_121120</name>
</gene>
<comment type="caution">
    <text evidence="1">The sequence shown here is derived from an EMBL/GenBank/DDBJ whole genome shotgun (WGS) entry which is preliminary data.</text>
</comment>
<dbReference type="AlphaFoldDB" id="A0A4R7UY18"/>
<sequence>MRLRPRDQSCQQFLPGPFFTDALRFSHIALFERGAFPYGGLPARSRLRIGTVGNVTGAITGNEQEKAWER</sequence>
<evidence type="ECO:0000313" key="2">
    <source>
        <dbReference type="Proteomes" id="UP000294927"/>
    </source>
</evidence>
<organism evidence="1 2">
    <name type="scientific">Actinophytocola oryzae</name>
    <dbReference type="NCBI Taxonomy" id="502181"/>
    <lineage>
        <taxon>Bacteria</taxon>
        <taxon>Bacillati</taxon>
        <taxon>Actinomycetota</taxon>
        <taxon>Actinomycetes</taxon>
        <taxon>Pseudonocardiales</taxon>
        <taxon>Pseudonocardiaceae</taxon>
    </lineage>
</organism>
<evidence type="ECO:0000313" key="1">
    <source>
        <dbReference type="EMBL" id="TDV41054.1"/>
    </source>
</evidence>
<dbReference type="EMBL" id="SOCP01000021">
    <property type="protein sequence ID" value="TDV41054.1"/>
    <property type="molecule type" value="Genomic_DNA"/>
</dbReference>
<reference evidence="1 2" key="1">
    <citation type="submission" date="2019-03" db="EMBL/GenBank/DDBJ databases">
        <title>Genomic Encyclopedia of Archaeal and Bacterial Type Strains, Phase II (KMG-II): from individual species to whole genera.</title>
        <authorList>
            <person name="Goeker M."/>
        </authorList>
    </citation>
    <scope>NUCLEOTIDE SEQUENCE [LARGE SCALE GENOMIC DNA]</scope>
    <source>
        <strain evidence="1 2">DSM 45499</strain>
    </source>
</reference>
<name>A0A4R7UY18_9PSEU</name>
<dbReference type="Proteomes" id="UP000294927">
    <property type="component" value="Unassembled WGS sequence"/>
</dbReference>
<protein>
    <submittedName>
        <fullName evidence="1">Uncharacterized protein</fullName>
    </submittedName>
</protein>